<protein>
    <submittedName>
        <fullName evidence="2">Uncharacterized protein</fullName>
    </submittedName>
</protein>
<keyword evidence="1" id="KW-1133">Transmembrane helix</keyword>
<dbReference type="RefSeq" id="WP_046233146.1">
    <property type="nucleotide sequence ID" value="NZ_FONN01000001.1"/>
</dbReference>
<feature type="transmembrane region" description="Helical" evidence="1">
    <location>
        <begin position="115"/>
        <end position="143"/>
    </location>
</feature>
<dbReference type="EMBL" id="FONN01000001">
    <property type="protein sequence ID" value="SFE18658.1"/>
    <property type="molecule type" value="Genomic_DNA"/>
</dbReference>
<name>A0A1I1YHY4_9BACL</name>
<keyword evidence="3" id="KW-1185">Reference proteome</keyword>
<evidence type="ECO:0000256" key="1">
    <source>
        <dbReference type="SAM" id="Phobius"/>
    </source>
</evidence>
<dbReference type="AlphaFoldDB" id="A0A1I1YHY4"/>
<keyword evidence="1" id="KW-0812">Transmembrane</keyword>
<keyword evidence="1" id="KW-0472">Membrane</keyword>
<gene>
    <name evidence="2" type="ORF">SAMN04487969_101535</name>
</gene>
<dbReference type="Proteomes" id="UP000183410">
    <property type="component" value="Unassembled WGS sequence"/>
</dbReference>
<reference evidence="3" key="1">
    <citation type="submission" date="2016-10" db="EMBL/GenBank/DDBJ databases">
        <authorList>
            <person name="Varghese N."/>
            <person name="Submissions S."/>
        </authorList>
    </citation>
    <scope>NUCLEOTIDE SEQUENCE [LARGE SCALE GENOMIC DNA]</scope>
    <source>
        <strain evidence="3">CGMCC 1.10223</strain>
    </source>
</reference>
<accession>A0A1I1YHY4</accession>
<feature type="transmembrane region" description="Helical" evidence="1">
    <location>
        <begin position="70"/>
        <end position="90"/>
    </location>
</feature>
<evidence type="ECO:0000313" key="3">
    <source>
        <dbReference type="Proteomes" id="UP000183410"/>
    </source>
</evidence>
<evidence type="ECO:0000313" key="2">
    <source>
        <dbReference type="EMBL" id="SFE18658.1"/>
    </source>
</evidence>
<dbReference type="OrthoDB" id="2599957at2"/>
<proteinExistence type="predicted"/>
<organism evidence="2 3">
    <name type="scientific">Paenibacillus algorifonticola</name>
    <dbReference type="NCBI Taxonomy" id="684063"/>
    <lineage>
        <taxon>Bacteria</taxon>
        <taxon>Bacillati</taxon>
        <taxon>Bacillota</taxon>
        <taxon>Bacilli</taxon>
        <taxon>Bacillales</taxon>
        <taxon>Paenibacillaceae</taxon>
        <taxon>Paenibacillus</taxon>
    </lineage>
</organism>
<sequence length="177" mass="19840">MNQHEDMPNSPLKKREGDPLALTESAAIMQTDTAAQLSGVWKKLAFWIKTTAVLTMLFGLFQTFASLLQFGLGTIAGLLEISVAVVLFLLGKQVGKLAGHSDENAMLKLAQRLLLYFRLQAAFIVTFAIVFIIIVVTVIHFLVDWDWAINLMQHGRKMNKLLMRLESLYNIVAGWFS</sequence>
<feature type="transmembrane region" description="Helical" evidence="1">
    <location>
        <begin position="44"/>
        <end position="64"/>
    </location>
</feature>